<evidence type="ECO:0000256" key="1">
    <source>
        <dbReference type="SAM" id="MobiDB-lite"/>
    </source>
</evidence>
<feature type="compositionally biased region" description="Polar residues" evidence="1">
    <location>
        <begin position="82"/>
        <end position="92"/>
    </location>
</feature>
<name>A0A9Q1F8K0_SYNKA</name>
<reference evidence="2" key="1">
    <citation type="journal article" date="2023" name="Science">
        <title>Genome structures resolve the early diversification of teleost fishes.</title>
        <authorList>
            <person name="Parey E."/>
            <person name="Louis A."/>
            <person name="Montfort J."/>
            <person name="Bouchez O."/>
            <person name="Roques C."/>
            <person name="Iampietro C."/>
            <person name="Lluch J."/>
            <person name="Castinel A."/>
            <person name="Donnadieu C."/>
            <person name="Desvignes T."/>
            <person name="Floi Bucao C."/>
            <person name="Jouanno E."/>
            <person name="Wen M."/>
            <person name="Mejri S."/>
            <person name="Dirks R."/>
            <person name="Jansen H."/>
            <person name="Henkel C."/>
            <person name="Chen W.J."/>
            <person name="Zahm M."/>
            <person name="Cabau C."/>
            <person name="Klopp C."/>
            <person name="Thompson A.W."/>
            <person name="Robinson-Rechavi M."/>
            <person name="Braasch I."/>
            <person name="Lecointre G."/>
            <person name="Bobe J."/>
            <person name="Postlethwait J.H."/>
            <person name="Berthelot C."/>
            <person name="Roest Crollius H."/>
            <person name="Guiguen Y."/>
        </authorList>
    </citation>
    <scope>NUCLEOTIDE SEQUENCE</scope>
    <source>
        <strain evidence="2">WJC10195</strain>
    </source>
</reference>
<feature type="compositionally biased region" description="Basic and acidic residues" evidence="1">
    <location>
        <begin position="64"/>
        <end position="81"/>
    </location>
</feature>
<comment type="caution">
    <text evidence="2">The sequence shown here is derived from an EMBL/GenBank/DDBJ whole genome shotgun (WGS) entry which is preliminary data.</text>
</comment>
<evidence type="ECO:0000313" key="3">
    <source>
        <dbReference type="Proteomes" id="UP001152622"/>
    </source>
</evidence>
<gene>
    <name evidence="2" type="ORF">SKAU_G00206800</name>
</gene>
<sequence>MQPNNSPKGSCSTEAHSRRPCLVLGKGRYFAPTSRTSKHLPLHSSLPHTERVISTAGDTISQEWRSRILPDKEQRRKRETPNQEGAAQSTSPHFLAQTKAARLQETMCF</sequence>
<proteinExistence type="predicted"/>
<dbReference type="Proteomes" id="UP001152622">
    <property type="component" value="Chromosome 7"/>
</dbReference>
<keyword evidence="3" id="KW-1185">Reference proteome</keyword>
<dbReference type="AlphaFoldDB" id="A0A9Q1F8K0"/>
<feature type="region of interest" description="Disordered" evidence="1">
    <location>
        <begin position="59"/>
        <end position="98"/>
    </location>
</feature>
<protein>
    <submittedName>
        <fullName evidence="2">Uncharacterized protein</fullName>
    </submittedName>
</protein>
<evidence type="ECO:0000313" key="2">
    <source>
        <dbReference type="EMBL" id="KAJ8353113.1"/>
    </source>
</evidence>
<dbReference type="EMBL" id="JAINUF010000007">
    <property type="protein sequence ID" value="KAJ8353113.1"/>
    <property type="molecule type" value="Genomic_DNA"/>
</dbReference>
<organism evidence="2 3">
    <name type="scientific">Synaphobranchus kaupii</name>
    <name type="common">Kaup's arrowtooth eel</name>
    <dbReference type="NCBI Taxonomy" id="118154"/>
    <lineage>
        <taxon>Eukaryota</taxon>
        <taxon>Metazoa</taxon>
        <taxon>Chordata</taxon>
        <taxon>Craniata</taxon>
        <taxon>Vertebrata</taxon>
        <taxon>Euteleostomi</taxon>
        <taxon>Actinopterygii</taxon>
        <taxon>Neopterygii</taxon>
        <taxon>Teleostei</taxon>
        <taxon>Anguilliformes</taxon>
        <taxon>Synaphobranchidae</taxon>
        <taxon>Synaphobranchus</taxon>
    </lineage>
</organism>
<accession>A0A9Q1F8K0</accession>